<evidence type="ECO:0000256" key="4">
    <source>
        <dbReference type="ARBA" id="ARBA00022525"/>
    </source>
</evidence>
<dbReference type="GO" id="GO:0031222">
    <property type="term" value="P:arabinan catabolic process"/>
    <property type="evidence" value="ECO:0007669"/>
    <property type="project" value="TreeGrafter"/>
</dbReference>
<dbReference type="EMBL" id="SWFS01000395">
    <property type="protein sequence ID" value="KAA8906613.1"/>
    <property type="molecule type" value="Genomic_DNA"/>
</dbReference>
<keyword evidence="7" id="KW-0378">Hydrolase</keyword>
<evidence type="ECO:0000256" key="15">
    <source>
        <dbReference type="SAM" id="SignalP"/>
    </source>
</evidence>
<evidence type="ECO:0000259" key="16">
    <source>
        <dbReference type="SMART" id="SM01217"/>
    </source>
</evidence>
<dbReference type="InterPro" id="IPR017853">
    <property type="entry name" value="GH"/>
</dbReference>
<dbReference type="AlphaFoldDB" id="A0A642UW50"/>
<dbReference type="VEuPathDB" id="FungiDB:TRICI_005133"/>
<dbReference type="SUPFAM" id="SSF52279">
    <property type="entry name" value="Beta-D-glucan exohydrolase, C-terminal domain"/>
    <property type="match status" value="1"/>
</dbReference>
<dbReference type="InterPro" id="IPR002772">
    <property type="entry name" value="Glyco_hydro_3_C"/>
</dbReference>
<evidence type="ECO:0000256" key="14">
    <source>
        <dbReference type="SAM" id="MobiDB-lite"/>
    </source>
</evidence>
<keyword evidence="10" id="KW-0326">Glycosidase</keyword>
<dbReference type="InterPro" id="IPR001764">
    <property type="entry name" value="Glyco_hydro_3_N"/>
</dbReference>
<feature type="signal peptide" evidence="15">
    <location>
        <begin position="1"/>
        <end position="21"/>
    </location>
</feature>
<keyword evidence="4" id="KW-0964">Secreted</keyword>
<dbReference type="UniPathway" id="UPA00114"/>
<evidence type="ECO:0000256" key="3">
    <source>
        <dbReference type="ARBA" id="ARBA00005336"/>
    </source>
</evidence>
<evidence type="ECO:0000256" key="11">
    <source>
        <dbReference type="ARBA" id="ARBA00023326"/>
    </source>
</evidence>
<dbReference type="InterPro" id="IPR013783">
    <property type="entry name" value="Ig-like_fold"/>
</dbReference>
<evidence type="ECO:0000256" key="8">
    <source>
        <dbReference type="ARBA" id="ARBA00023180"/>
    </source>
</evidence>
<dbReference type="SUPFAM" id="SSF51445">
    <property type="entry name" value="(Trans)glycosidases"/>
    <property type="match status" value="1"/>
</dbReference>
<dbReference type="PANTHER" id="PTHR42721">
    <property type="entry name" value="SUGAR HYDROLASE-RELATED"/>
    <property type="match status" value="1"/>
</dbReference>
<feature type="region of interest" description="Disordered" evidence="14">
    <location>
        <begin position="747"/>
        <end position="766"/>
    </location>
</feature>
<dbReference type="FunFam" id="3.40.50.1700:FF:000007">
    <property type="entry name" value="Exo-1,4-beta-xylosidase xlnD"/>
    <property type="match status" value="1"/>
</dbReference>
<dbReference type="Pfam" id="PF01915">
    <property type="entry name" value="Glyco_hydro_3_C"/>
    <property type="match status" value="1"/>
</dbReference>
<name>A0A642UW50_9ASCO</name>
<dbReference type="GO" id="GO:0005576">
    <property type="term" value="C:extracellular region"/>
    <property type="evidence" value="ECO:0007669"/>
    <property type="project" value="UniProtKB-SubCell"/>
</dbReference>
<dbReference type="Gene3D" id="3.40.50.1700">
    <property type="entry name" value="Glycoside hydrolase family 3 C-terminal domain"/>
    <property type="match status" value="1"/>
</dbReference>
<dbReference type="OrthoDB" id="47059at2759"/>
<keyword evidence="6 15" id="KW-0732">Signal</keyword>
<comment type="pathway">
    <text evidence="2">Glycan degradation; xylan degradation.</text>
</comment>
<evidence type="ECO:0000256" key="12">
    <source>
        <dbReference type="ARBA" id="ARBA00024574"/>
    </source>
</evidence>
<dbReference type="InterPro" id="IPR044993">
    <property type="entry name" value="BXL"/>
</dbReference>
<feature type="domain" description="Fibronectin type III-like" evidence="16">
    <location>
        <begin position="671"/>
        <end position="742"/>
    </location>
</feature>
<dbReference type="PANTHER" id="PTHR42721:SF3">
    <property type="entry name" value="BETA-D-XYLOSIDASE 5-RELATED"/>
    <property type="match status" value="1"/>
</dbReference>
<evidence type="ECO:0000313" key="17">
    <source>
        <dbReference type="EMBL" id="KAA8906613.1"/>
    </source>
</evidence>
<evidence type="ECO:0000256" key="10">
    <source>
        <dbReference type="ARBA" id="ARBA00023295"/>
    </source>
</evidence>
<evidence type="ECO:0000256" key="9">
    <source>
        <dbReference type="ARBA" id="ARBA00023277"/>
    </source>
</evidence>
<dbReference type="GO" id="GO:0009044">
    <property type="term" value="F:xylan 1,4-beta-xylosidase activity"/>
    <property type="evidence" value="ECO:0007669"/>
    <property type="project" value="UniProtKB-EC"/>
</dbReference>
<reference evidence="17" key="1">
    <citation type="journal article" date="2019" name="G3 (Bethesda)">
        <title>Genome Assemblies of Two Rare Opportunistic Yeast Pathogens: Diutina rugosa (syn. Candida rugosa) and Trichomonascus ciferrii (syn. Candida ciferrii).</title>
        <authorList>
            <person name="Mixao V."/>
            <person name="Saus E."/>
            <person name="Hansen A.P."/>
            <person name="Lass-Florl C."/>
            <person name="Gabaldon T."/>
        </authorList>
    </citation>
    <scope>NUCLEOTIDE SEQUENCE</scope>
    <source>
        <strain evidence="17">CBS 4856</strain>
    </source>
</reference>
<keyword evidence="5" id="KW-0858">Xylan degradation</keyword>
<evidence type="ECO:0000256" key="6">
    <source>
        <dbReference type="ARBA" id="ARBA00022729"/>
    </source>
</evidence>
<dbReference type="Proteomes" id="UP000761534">
    <property type="component" value="Unassembled WGS sequence"/>
</dbReference>
<comment type="caution">
    <text evidence="17">The sequence shown here is derived from an EMBL/GenBank/DDBJ whole genome shotgun (WGS) entry which is preliminary data.</text>
</comment>
<gene>
    <name evidence="17" type="ORF">TRICI_005133</name>
</gene>
<organism evidence="17 18">
    <name type="scientific">Trichomonascus ciferrii</name>
    <dbReference type="NCBI Taxonomy" id="44093"/>
    <lineage>
        <taxon>Eukaryota</taxon>
        <taxon>Fungi</taxon>
        <taxon>Dikarya</taxon>
        <taxon>Ascomycota</taxon>
        <taxon>Saccharomycotina</taxon>
        <taxon>Dipodascomycetes</taxon>
        <taxon>Dipodascales</taxon>
        <taxon>Trichomonascaceae</taxon>
        <taxon>Trichomonascus</taxon>
        <taxon>Trichomonascus ciferrii complex</taxon>
    </lineage>
</organism>
<dbReference type="Gene3D" id="2.60.40.10">
    <property type="entry name" value="Immunoglobulins"/>
    <property type="match status" value="1"/>
</dbReference>
<dbReference type="InterPro" id="IPR026891">
    <property type="entry name" value="Fn3-like"/>
</dbReference>
<feature type="chain" id="PRO_5025018758" description="xylan 1,4-beta-xylosidase" evidence="15">
    <location>
        <begin position="22"/>
        <end position="766"/>
    </location>
</feature>
<comment type="similarity">
    <text evidence="3">Belongs to the glycosyl hydrolase 3 family.</text>
</comment>
<keyword evidence="18" id="KW-1185">Reference proteome</keyword>
<dbReference type="EC" id="3.2.1.37" evidence="13"/>
<dbReference type="SMART" id="SM01217">
    <property type="entry name" value="Fn3_like"/>
    <property type="match status" value="1"/>
</dbReference>
<keyword evidence="11" id="KW-0624">Polysaccharide degradation</keyword>
<evidence type="ECO:0000313" key="18">
    <source>
        <dbReference type="Proteomes" id="UP000761534"/>
    </source>
</evidence>
<evidence type="ECO:0000256" key="2">
    <source>
        <dbReference type="ARBA" id="ARBA00004851"/>
    </source>
</evidence>
<dbReference type="Gene3D" id="3.20.20.300">
    <property type="entry name" value="Glycoside hydrolase, family 3, N-terminal domain"/>
    <property type="match status" value="1"/>
</dbReference>
<keyword evidence="9" id="KW-0119">Carbohydrate metabolism</keyword>
<evidence type="ECO:0000256" key="7">
    <source>
        <dbReference type="ARBA" id="ARBA00022801"/>
    </source>
</evidence>
<accession>A0A642UW50</accession>
<proteinExistence type="inferred from homology"/>
<evidence type="ECO:0000256" key="5">
    <source>
        <dbReference type="ARBA" id="ARBA00022651"/>
    </source>
</evidence>
<keyword evidence="8" id="KW-0325">Glycoprotein</keyword>
<evidence type="ECO:0000256" key="13">
    <source>
        <dbReference type="ARBA" id="ARBA00026107"/>
    </source>
</evidence>
<protein>
    <recommendedName>
        <fullName evidence="13">xylan 1,4-beta-xylosidase</fullName>
        <ecNumber evidence="13">3.2.1.37</ecNumber>
    </recommendedName>
</protein>
<comment type="subcellular location">
    <subcellularLocation>
        <location evidence="1">Secreted</location>
    </subcellularLocation>
</comment>
<dbReference type="GO" id="GO:0045493">
    <property type="term" value="P:xylan catabolic process"/>
    <property type="evidence" value="ECO:0007669"/>
    <property type="project" value="UniProtKB-UniPathway"/>
</dbReference>
<comment type="catalytic activity">
    <reaction evidence="12">
        <text>Hydrolysis of (1-&gt;4)-beta-D-xylans, to remove successive D-xylose residues from the non-reducing termini.</text>
        <dbReference type="EC" id="3.2.1.37"/>
    </reaction>
</comment>
<dbReference type="Pfam" id="PF14310">
    <property type="entry name" value="Fn3-like"/>
    <property type="match status" value="1"/>
</dbReference>
<dbReference type="GO" id="GO:0046556">
    <property type="term" value="F:alpha-L-arabinofuranosidase activity"/>
    <property type="evidence" value="ECO:0007669"/>
    <property type="project" value="TreeGrafter"/>
</dbReference>
<dbReference type="InterPro" id="IPR036881">
    <property type="entry name" value="Glyco_hydro_3_C_sf"/>
</dbReference>
<sequence>MRVSTLSYWTIASSLASLVSTAYPDCSKEPLKSNDVCNTELDAKQRAAALIKEWTLEEKINNTQNASPGVSRLGIPPYDWWNEALHGVADRHGVFFAEPGEEFSYASSFPSPITMGSAFDDDLIFEVASTIGKEARAFGNGNHSGFDYWTPNINPFKDPRWGRGQETPGEDPIHLQKYVYKLLSGLEGDDDEYLQIAATCKHYAAYDLEDWQGMDRFHFDAKVSMQDLNEYYLPTFRTCGRDFKVGAFMCSYNSINGEPGCANSYLLQDVLRDHWGWDRDDQWVTSDCGAIENIWHDHNFTKYDYQASAKALLAGTDLDCGTTFNNSLQEAYDEKLIKESDLDKALVRLYTSLVRTGYFDPEDKVSYRQLGWKDVNTEEAQKLTYEAAVEGIVLLDNKKDTLPLSADKCGKVAVVGPYANATDLMLGNYHGIPPYHISPLDAVKKMGLDVSFYDQIPMNSTNSTGIDEALEAAKNADTILYFGGIDQTIEQEGHDRDTIVWPENQLKLIDKLAELKKTLVVIQFGGGQVDDTPLLDNDNVNAIVWTGYPGQEGGHAILDILTGKKAPAARLPITQYPGDYVDQVPMTDMSLRPSDSNPGRTYRWYNEEVLPFGYGLHYTTFDVSWADEPADSYDITDVVQSAKQNAEYVDKAPFDTYKVSVKNTGDVASDYVALLFLKTQNAGPAPYPRKTLIGYARAFDVQPGESQTVSIEVEVGAIARYDEQGNAVLYNGDYALQVDLEDNKGPTAKFSLSGKSERIEEFPQPK</sequence>
<dbReference type="InterPro" id="IPR036962">
    <property type="entry name" value="Glyco_hydro_3_N_sf"/>
</dbReference>
<evidence type="ECO:0000256" key="1">
    <source>
        <dbReference type="ARBA" id="ARBA00004613"/>
    </source>
</evidence>
<dbReference type="Pfam" id="PF00933">
    <property type="entry name" value="Glyco_hydro_3"/>
    <property type="match status" value="1"/>
</dbReference>
<feature type="compositionally biased region" description="Basic and acidic residues" evidence="14">
    <location>
        <begin position="755"/>
        <end position="766"/>
    </location>
</feature>